<organism evidence="1 2">
    <name type="scientific">Elasticomyces elasticus</name>
    <dbReference type="NCBI Taxonomy" id="574655"/>
    <lineage>
        <taxon>Eukaryota</taxon>
        <taxon>Fungi</taxon>
        <taxon>Dikarya</taxon>
        <taxon>Ascomycota</taxon>
        <taxon>Pezizomycotina</taxon>
        <taxon>Dothideomycetes</taxon>
        <taxon>Dothideomycetidae</taxon>
        <taxon>Mycosphaerellales</taxon>
        <taxon>Teratosphaeriaceae</taxon>
        <taxon>Elasticomyces</taxon>
    </lineage>
</organism>
<dbReference type="EMBL" id="JAVRQU010000015">
    <property type="protein sequence ID" value="KAK5694519.1"/>
    <property type="molecule type" value="Genomic_DNA"/>
</dbReference>
<comment type="caution">
    <text evidence="1">The sequence shown here is derived from an EMBL/GenBank/DDBJ whole genome shotgun (WGS) entry which is preliminary data.</text>
</comment>
<proteinExistence type="predicted"/>
<dbReference type="InterPro" id="IPR032710">
    <property type="entry name" value="NTF2-like_dom_sf"/>
</dbReference>
<sequence length="201" mass="22544">MPPEIQGLRAFYDDPSFATSSQLDPIKCNLVVLDSANIQRQHNNMADVLEQMKRTTKAVIDGYNNWDIEAIMAPRASHCISRVLPKSLAREPRNNDVYRQYFASIMPLFKDFTVTADSEIFDPQCKKAALHMNSTAMSPLGHYANEYALFMTFTEDGTKITEFDEMVDSAVSGKFFLELATFVKQHGGDTEKAWAASGKAD</sequence>
<gene>
    <name evidence="1" type="ORF">LTR97_009109</name>
</gene>
<dbReference type="SUPFAM" id="SSF54427">
    <property type="entry name" value="NTF2-like"/>
    <property type="match status" value="1"/>
</dbReference>
<name>A0AAN7ZZM2_9PEZI</name>
<dbReference type="PANTHER" id="PTHR39598:SF1">
    <property type="entry name" value="AUSTINOID BIOSYNTHESIS CLUSTERS PROTEIN F-RELATED"/>
    <property type="match status" value="1"/>
</dbReference>
<accession>A0AAN7ZZM2</accession>
<dbReference type="InterPro" id="IPR050977">
    <property type="entry name" value="Fungal_Meroterpenoid_Isomerase"/>
</dbReference>
<evidence type="ECO:0000313" key="2">
    <source>
        <dbReference type="Proteomes" id="UP001310594"/>
    </source>
</evidence>
<evidence type="ECO:0000313" key="1">
    <source>
        <dbReference type="EMBL" id="KAK5694519.1"/>
    </source>
</evidence>
<reference evidence="1" key="1">
    <citation type="submission" date="2023-08" db="EMBL/GenBank/DDBJ databases">
        <title>Black Yeasts Isolated from many extreme environments.</title>
        <authorList>
            <person name="Coleine C."/>
            <person name="Stajich J.E."/>
            <person name="Selbmann L."/>
        </authorList>
    </citation>
    <scope>NUCLEOTIDE SEQUENCE</scope>
    <source>
        <strain evidence="1">CCFEE 5810</strain>
    </source>
</reference>
<protein>
    <submittedName>
        <fullName evidence="1">Uncharacterized protein</fullName>
    </submittedName>
</protein>
<dbReference type="Gene3D" id="3.10.450.50">
    <property type="match status" value="1"/>
</dbReference>
<dbReference type="PANTHER" id="PTHR39598">
    <property type="entry name" value="AUSTINOL SYNTHESIS PROTEIN F-RELATED"/>
    <property type="match status" value="1"/>
</dbReference>
<dbReference type="Proteomes" id="UP001310594">
    <property type="component" value="Unassembled WGS sequence"/>
</dbReference>
<dbReference type="AlphaFoldDB" id="A0AAN7ZZM2"/>